<dbReference type="InterPro" id="IPR013083">
    <property type="entry name" value="Znf_RING/FYVE/PHD"/>
</dbReference>
<dbReference type="SUPFAM" id="SSF57845">
    <property type="entry name" value="B-box zinc-binding domain"/>
    <property type="match status" value="1"/>
</dbReference>
<evidence type="ECO:0000256" key="2">
    <source>
        <dbReference type="ARBA" id="ARBA00004496"/>
    </source>
</evidence>
<dbReference type="GO" id="GO:0005737">
    <property type="term" value="C:cytoplasm"/>
    <property type="evidence" value="ECO:0007669"/>
    <property type="project" value="UniProtKB-SubCell"/>
</dbReference>
<evidence type="ECO:0000256" key="12">
    <source>
        <dbReference type="ARBA" id="ARBA00023054"/>
    </source>
</evidence>
<evidence type="ECO:0000256" key="10">
    <source>
        <dbReference type="ARBA" id="ARBA00022786"/>
    </source>
</evidence>
<dbReference type="Proteomes" id="UP000050525">
    <property type="component" value="Unassembled WGS sequence"/>
</dbReference>
<dbReference type="Gene3D" id="3.30.40.10">
    <property type="entry name" value="Zinc/RING finger domain, C3HC4 (zinc finger)"/>
    <property type="match status" value="1"/>
</dbReference>
<dbReference type="Gene3D" id="3.30.160.60">
    <property type="entry name" value="Classic Zinc Finger"/>
    <property type="match status" value="1"/>
</dbReference>
<evidence type="ECO:0000256" key="8">
    <source>
        <dbReference type="ARBA" id="ARBA00022723"/>
    </source>
</evidence>
<keyword evidence="6" id="KW-0963">Cytoplasm</keyword>
<evidence type="ECO:0000256" key="1">
    <source>
        <dbReference type="ARBA" id="ARBA00000900"/>
    </source>
</evidence>
<comment type="catalytic activity">
    <reaction evidence="1">
        <text>S-ubiquitinyl-[E2 ubiquitin-conjugating enzyme]-L-cysteine + [acceptor protein]-L-lysine = [E2 ubiquitin-conjugating enzyme]-L-cysteine + N(6)-ubiquitinyl-[acceptor protein]-L-lysine.</text>
        <dbReference type="EC" id="2.3.2.27"/>
    </reaction>
</comment>
<comment type="pathway">
    <text evidence="3">Protein modification; protein ubiquitination.</text>
</comment>
<dbReference type="SUPFAM" id="SSF57850">
    <property type="entry name" value="RING/U-box"/>
    <property type="match status" value="1"/>
</dbReference>
<comment type="caution">
    <text evidence="16">The sequence shown here is derived from an EMBL/GenBank/DDBJ whole genome shotgun (WGS) entry which is preliminary data.</text>
</comment>
<keyword evidence="17" id="KW-1185">Reference proteome</keyword>
<dbReference type="PROSITE" id="PS50119">
    <property type="entry name" value="ZF_BBOX"/>
    <property type="match status" value="1"/>
</dbReference>
<dbReference type="EC" id="2.3.2.27" evidence="5"/>
<dbReference type="PANTHER" id="PTHR24103">
    <property type="entry name" value="E3 UBIQUITIN-PROTEIN LIGASE TRIM"/>
    <property type="match status" value="1"/>
</dbReference>
<keyword evidence="7" id="KW-0808">Transferase</keyword>
<evidence type="ECO:0000313" key="16">
    <source>
        <dbReference type="EMBL" id="KYO39127.1"/>
    </source>
</evidence>
<evidence type="ECO:0000256" key="9">
    <source>
        <dbReference type="ARBA" id="ARBA00022771"/>
    </source>
</evidence>
<evidence type="ECO:0000256" key="4">
    <source>
        <dbReference type="ARBA" id="ARBA00008518"/>
    </source>
</evidence>
<dbReference type="eggNOG" id="KOG2177">
    <property type="taxonomic scope" value="Eukaryota"/>
</dbReference>
<dbReference type="InterPro" id="IPR001841">
    <property type="entry name" value="Znf_RING"/>
</dbReference>
<dbReference type="SMART" id="SM00336">
    <property type="entry name" value="BBOX"/>
    <property type="match status" value="1"/>
</dbReference>
<dbReference type="PROSITE" id="PS50089">
    <property type="entry name" value="ZF_RING_2"/>
    <property type="match status" value="1"/>
</dbReference>
<comment type="similarity">
    <text evidence="4">Belongs to the TRIM/RBCC family.</text>
</comment>
<dbReference type="PRINTS" id="PR01406">
    <property type="entry name" value="BBOXZNFINGER"/>
</dbReference>
<accession>A0A151NQK2</accession>
<keyword evidence="10" id="KW-0833">Ubl conjugation pathway</keyword>
<keyword evidence="9 13" id="KW-0863">Zinc-finger</keyword>
<reference evidence="16 17" key="1">
    <citation type="journal article" date="2012" name="Genome Biol.">
        <title>Sequencing three crocodilian genomes to illuminate the evolution of archosaurs and amniotes.</title>
        <authorList>
            <person name="St John J.A."/>
            <person name="Braun E.L."/>
            <person name="Isberg S.R."/>
            <person name="Miles L.G."/>
            <person name="Chong A.Y."/>
            <person name="Gongora J."/>
            <person name="Dalzell P."/>
            <person name="Moran C."/>
            <person name="Bed'hom B."/>
            <person name="Abzhanov A."/>
            <person name="Burgess S.C."/>
            <person name="Cooksey A.M."/>
            <person name="Castoe T.A."/>
            <person name="Crawford N.G."/>
            <person name="Densmore L.D."/>
            <person name="Drew J.C."/>
            <person name="Edwards S.V."/>
            <person name="Faircloth B.C."/>
            <person name="Fujita M.K."/>
            <person name="Greenwold M.J."/>
            <person name="Hoffmann F.G."/>
            <person name="Howard J.M."/>
            <person name="Iguchi T."/>
            <person name="Janes D.E."/>
            <person name="Khan S.Y."/>
            <person name="Kohno S."/>
            <person name="de Koning A.J."/>
            <person name="Lance S.L."/>
            <person name="McCarthy F.M."/>
            <person name="McCormack J.E."/>
            <person name="Merchant M.E."/>
            <person name="Peterson D.G."/>
            <person name="Pollock D.D."/>
            <person name="Pourmand N."/>
            <person name="Raney B.J."/>
            <person name="Roessler K.A."/>
            <person name="Sanford J.R."/>
            <person name="Sawyer R.H."/>
            <person name="Schmidt C.J."/>
            <person name="Triplett E.W."/>
            <person name="Tuberville T.D."/>
            <person name="Venegas-Anaya M."/>
            <person name="Howard J.T."/>
            <person name="Jarvis E.D."/>
            <person name="Guillette L.J.Jr."/>
            <person name="Glenn T.C."/>
            <person name="Green R.E."/>
            <person name="Ray D.A."/>
        </authorList>
    </citation>
    <scope>NUCLEOTIDE SEQUENCE [LARGE SCALE GENOMIC DNA]</scope>
    <source>
        <strain evidence="16">KSC_2009_1</strain>
    </source>
</reference>
<proteinExistence type="inferred from homology"/>
<dbReference type="EMBL" id="AKHW03002371">
    <property type="protein sequence ID" value="KYO39127.1"/>
    <property type="molecule type" value="Genomic_DNA"/>
</dbReference>
<gene>
    <name evidence="16" type="ORF">Y1Q_0024458</name>
</gene>
<evidence type="ECO:0000259" key="15">
    <source>
        <dbReference type="PROSITE" id="PS50119"/>
    </source>
</evidence>
<sequence>MAEEAVCSICLELLTEPVTIGCGHNFCRACITRYCEDAVRGSGNAIPCPSCRAEFQIGSFRLNTQLRNLVEKIKEQSLKPGKEKMATQCLEHEEKLKLFCEEDGEAICLICMQSQAHRGHTVLPIQEAANDYQVGDTTDLREPIAQTHTYLSGEIP</sequence>
<dbReference type="GO" id="GO:0061630">
    <property type="term" value="F:ubiquitin protein ligase activity"/>
    <property type="evidence" value="ECO:0007669"/>
    <property type="project" value="UniProtKB-EC"/>
</dbReference>
<evidence type="ECO:0000256" key="7">
    <source>
        <dbReference type="ARBA" id="ARBA00022679"/>
    </source>
</evidence>
<dbReference type="InterPro" id="IPR000315">
    <property type="entry name" value="Znf_B-box"/>
</dbReference>
<dbReference type="Pfam" id="PF15227">
    <property type="entry name" value="zf-C3HC4_4"/>
    <property type="match status" value="1"/>
</dbReference>
<name>A0A151NQK2_ALLMI</name>
<dbReference type="InterPro" id="IPR050143">
    <property type="entry name" value="TRIM/RBCC"/>
</dbReference>
<evidence type="ECO:0000256" key="6">
    <source>
        <dbReference type="ARBA" id="ARBA00022490"/>
    </source>
</evidence>
<keyword evidence="11" id="KW-0862">Zinc</keyword>
<dbReference type="Pfam" id="PF00643">
    <property type="entry name" value="zf-B_box"/>
    <property type="match status" value="1"/>
</dbReference>
<evidence type="ECO:0000256" key="3">
    <source>
        <dbReference type="ARBA" id="ARBA00004906"/>
    </source>
</evidence>
<keyword evidence="12" id="KW-0175">Coiled coil</keyword>
<organism evidence="16 17">
    <name type="scientific">Alligator mississippiensis</name>
    <name type="common">American alligator</name>
    <dbReference type="NCBI Taxonomy" id="8496"/>
    <lineage>
        <taxon>Eukaryota</taxon>
        <taxon>Metazoa</taxon>
        <taxon>Chordata</taxon>
        <taxon>Craniata</taxon>
        <taxon>Vertebrata</taxon>
        <taxon>Euteleostomi</taxon>
        <taxon>Archelosauria</taxon>
        <taxon>Archosauria</taxon>
        <taxon>Crocodylia</taxon>
        <taxon>Alligatoridae</taxon>
        <taxon>Alligatorinae</taxon>
        <taxon>Alligator</taxon>
    </lineage>
</organism>
<evidence type="ECO:0000259" key="14">
    <source>
        <dbReference type="PROSITE" id="PS50089"/>
    </source>
</evidence>
<evidence type="ECO:0000256" key="5">
    <source>
        <dbReference type="ARBA" id="ARBA00012483"/>
    </source>
</evidence>
<dbReference type="SMART" id="SM00184">
    <property type="entry name" value="RING"/>
    <property type="match status" value="1"/>
</dbReference>
<dbReference type="GO" id="GO:0008270">
    <property type="term" value="F:zinc ion binding"/>
    <property type="evidence" value="ECO:0007669"/>
    <property type="project" value="UniProtKB-KW"/>
</dbReference>
<dbReference type="InterPro" id="IPR017907">
    <property type="entry name" value="Znf_RING_CS"/>
</dbReference>
<evidence type="ECO:0000256" key="13">
    <source>
        <dbReference type="PROSITE-ProRule" id="PRU00024"/>
    </source>
</evidence>
<evidence type="ECO:0000313" key="17">
    <source>
        <dbReference type="Proteomes" id="UP000050525"/>
    </source>
</evidence>
<dbReference type="InterPro" id="IPR020457">
    <property type="entry name" value="Znf_B-box_chordata"/>
</dbReference>
<evidence type="ECO:0000256" key="11">
    <source>
        <dbReference type="ARBA" id="ARBA00022833"/>
    </source>
</evidence>
<feature type="domain" description="B box-type" evidence="15">
    <location>
        <begin position="84"/>
        <end position="125"/>
    </location>
</feature>
<keyword evidence="8" id="KW-0479">Metal-binding</keyword>
<dbReference type="AlphaFoldDB" id="A0A151NQK2"/>
<comment type="subcellular location">
    <subcellularLocation>
        <location evidence="2">Cytoplasm</location>
    </subcellularLocation>
</comment>
<feature type="domain" description="RING-type" evidence="14">
    <location>
        <begin position="7"/>
        <end position="52"/>
    </location>
</feature>
<dbReference type="PROSITE" id="PS00518">
    <property type="entry name" value="ZF_RING_1"/>
    <property type="match status" value="1"/>
</dbReference>
<protein>
    <recommendedName>
        <fullName evidence="5">RING-type E3 ubiquitin transferase</fullName>
        <ecNumber evidence="5">2.3.2.27</ecNumber>
    </recommendedName>
</protein>